<accession>A0ABW0KZ36</accession>
<dbReference type="Pfam" id="PF13511">
    <property type="entry name" value="DUF4124"/>
    <property type="match status" value="1"/>
</dbReference>
<feature type="domain" description="DUF4124" evidence="4">
    <location>
        <begin position="16"/>
        <end position="64"/>
    </location>
</feature>
<evidence type="ECO:0000313" key="6">
    <source>
        <dbReference type="Proteomes" id="UP001596050"/>
    </source>
</evidence>
<feature type="region of interest" description="Disordered" evidence="2">
    <location>
        <begin position="72"/>
        <end position="104"/>
    </location>
</feature>
<evidence type="ECO:0000256" key="1">
    <source>
        <dbReference type="SAM" id="Coils"/>
    </source>
</evidence>
<gene>
    <name evidence="5" type="ORF">ACFPN5_00690</name>
</gene>
<keyword evidence="6" id="KW-1185">Reference proteome</keyword>
<name>A0ABW0KZ36_9BURK</name>
<dbReference type="InterPro" id="IPR025392">
    <property type="entry name" value="DUF4124"/>
</dbReference>
<dbReference type="RefSeq" id="WP_379779062.1">
    <property type="nucleotide sequence ID" value="NZ_JBHSMU010000003.1"/>
</dbReference>
<protein>
    <submittedName>
        <fullName evidence="5">DUF4124 domain-containing protein</fullName>
    </submittedName>
</protein>
<evidence type="ECO:0000256" key="2">
    <source>
        <dbReference type="SAM" id="MobiDB-lite"/>
    </source>
</evidence>
<keyword evidence="1" id="KW-0175">Coiled coil</keyword>
<evidence type="ECO:0000313" key="5">
    <source>
        <dbReference type="EMBL" id="MFC5458321.1"/>
    </source>
</evidence>
<evidence type="ECO:0000256" key="3">
    <source>
        <dbReference type="SAM" id="SignalP"/>
    </source>
</evidence>
<organism evidence="5 6">
    <name type="scientific">Massilia niabensis</name>
    <dbReference type="NCBI Taxonomy" id="544910"/>
    <lineage>
        <taxon>Bacteria</taxon>
        <taxon>Pseudomonadati</taxon>
        <taxon>Pseudomonadota</taxon>
        <taxon>Betaproteobacteria</taxon>
        <taxon>Burkholderiales</taxon>
        <taxon>Oxalobacteraceae</taxon>
        <taxon>Telluria group</taxon>
        <taxon>Massilia</taxon>
    </lineage>
</organism>
<comment type="caution">
    <text evidence="5">The sequence shown here is derived from an EMBL/GenBank/DDBJ whole genome shotgun (WGS) entry which is preliminary data.</text>
</comment>
<evidence type="ECO:0000259" key="4">
    <source>
        <dbReference type="Pfam" id="PF13511"/>
    </source>
</evidence>
<feature type="chain" id="PRO_5046124714" evidence="3">
    <location>
        <begin position="27"/>
        <end position="179"/>
    </location>
</feature>
<reference evidence="6" key="1">
    <citation type="journal article" date="2019" name="Int. J. Syst. Evol. Microbiol.">
        <title>The Global Catalogue of Microorganisms (GCM) 10K type strain sequencing project: providing services to taxonomists for standard genome sequencing and annotation.</title>
        <authorList>
            <consortium name="The Broad Institute Genomics Platform"/>
            <consortium name="The Broad Institute Genome Sequencing Center for Infectious Disease"/>
            <person name="Wu L."/>
            <person name="Ma J."/>
        </authorList>
    </citation>
    <scope>NUCLEOTIDE SEQUENCE [LARGE SCALE GENOMIC DNA]</scope>
    <source>
        <strain evidence="6">KACC 12649</strain>
    </source>
</reference>
<dbReference type="EMBL" id="JBHSMU010000003">
    <property type="protein sequence ID" value="MFC5458321.1"/>
    <property type="molecule type" value="Genomic_DNA"/>
</dbReference>
<sequence>MNTGFRRGAALLAGGLALQFAAAAQAQVYRCTDANGGKLYTDMKKGNCELIESAPVAPRPPAASPLIPAVRPGNPAAAASGTGGGTTAATPSPSNFPRVDTSQQRVRDDDRRAILNEELRAEEKKLAELKAVFKNGEPDRQGNERNYAKYLERVGQMRDDINRTERNIEALRREIANVR</sequence>
<keyword evidence="3" id="KW-0732">Signal</keyword>
<feature type="coiled-coil region" evidence="1">
    <location>
        <begin position="112"/>
        <end position="174"/>
    </location>
</feature>
<dbReference type="Proteomes" id="UP001596050">
    <property type="component" value="Unassembled WGS sequence"/>
</dbReference>
<feature type="signal peptide" evidence="3">
    <location>
        <begin position="1"/>
        <end position="26"/>
    </location>
</feature>
<proteinExistence type="predicted"/>